<accession>A0A2P6NXI3</accession>
<evidence type="ECO:0000313" key="2">
    <source>
        <dbReference type="Proteomes" id="UP000241769"/>
    </source>
</evidence>
<proteinExistence type="predicted"/>
<dbReference type="AlphaFoldDB" id="A0A2P6NXI3"/>
<organism evidence="1 2">
    <name type="scientific">Planoprotostelium fungivorum</name>
    <dbReference type="NCBI Taxonomy" id="1890364"/>
    <lineage>
        <taxon>Eukaryota</taxon>
        <taxon>Amoebozoa</taxon>
        <taxon>Evosea</taxon>
        <taxon>Variosea</taxon>
        <taxon>Cavosteliida</taxon>
        <taxon>Cavosteliaceae</taxon>
        <taxon>Planoprotostelium</taxon>
    </lineage>
</organism>
<evidence type="ECO:0000313" key="1">
    <source>
        <dbReference type="EMBL" id="PRP88673.1"/>
    </source>
</evidence>
<name>A0A2P6NXI3_9EUKA</name>
<dbReference type="EMBL" id="MDYQ01000008">
    <property type="protein sequence ID" value="PRP88673.1"/>
    <property type="molecule type" value="Genomic_DNA"/>
</dbReference>
<dbReference type="Proteomes" id="UP000241769">
    <property type="component" value="Unassembled WGS sequence"/>
</dbReference>
<dbReference type="InParanoid" id="A0A2P6NXI3"/>
<keyword evidence="2" id="KW-1185">Reference proteome</keyword>
<gene>
    <name evidence="1" type="ORF">PROFUN_02769</name>
</gene>
<sequence length="93" mass="10641">MPPSAQRSTCRDASYATVRLQHPMPMNSECILIAVQHRYLPGDAPEIKRCHKHLQSDALPTELLRRLISKMPLSTLILKPTQIFHEESRLRGN</sequence>
<protein>
    <submittedName>
        <fullName evidence="1">Uncharacterized protein</fullName>
    </submittedName>
</protein>
<comment type="caution">
    <text evidence="1">The sequence shown here is derived from an EMBL/GenBank/DDBJ whole genome shotgun (WGS) entry which is preliminary data.</text>
</comment>
<reference evidence="1 2" key="1">
    <citation type="journal article" date="2018" name="Genome Biol. Evol.">
        <title>Multiple Roots of Fruiting Body Formation in Amoebozoa.</title>
        <authorList>
            <person name="Hillmann F."/>
            <person name="Forbes G."/>
            <person name="Novohradska S."/>
            <person name="Ferling I."/>
            <person name="Riege K."/>
            <person name="Groth M."/>
            <person name="Westermann M."/>
            <person name="Marz M."/>
            <person name="Spaller T."/>
            <person name="Winckler T."/>
            <person name="Schaap P."/>
            <person name="Glockner G."/>
        </authorList>
    </citation>
    <scope>NUCLEOTIDE SEQUENCE [LARGE SCALE GENOMIC DNA]</scope>
    <source>
        <strain evidence="1 2">Jena</strain>
    </source>
</reference>